<dbReference type="STRING" id="595670.SAMN05421643_12050"/>
<dbReference type="PROSITE" id="PS51123">
    <property type="entry name" value="OMPA_2"/>
    <property type="match status" value="1"/>
</dbReference>
<evidence type="ECO:0000313" key="6">
    <source>
        <dbReference type="Proteomes" id="UP000199035"/>
    </source>
</evidence>
<dbReference type="PRINTS" id="PR01021">
    <property type="entry name" value="OMPADOMAIN"/>
</dbReference>
<keyword evidence="6" id="KW-1185">Reference proteome</keyword>
<dbReference type="InterPro" id="IPR006665">
    <property type="entry name" value="OmpA-like"/>
</dbReference>
<dbReference type="InterPro" id="IPR006664">
    <property type="entry name" value="OMP_bac"/>
</dbReference>
<comment type="subcellular location">
    <subcellularLocation>
        <location evidence="1">Cell outer membrane</location>
    </subcellularLocation>
</comment>
<dbReference type="InterPro" id="IPR050330">
    <property type="entry name" value="Bact_OuterMem_StrucFunc"/>
</dbReference>
<dbReference type="EMBL" id="FNPK01000020">
    <property type="protein sequence ID" value="SDY67946.1"/>
    <property type="molecule type" value="Genomic_DNA"/>
</dbReference>
<dbReference type="InterPro" id="IPR036737">
    <property type="entry name" value="OmpA-like_sf"/>
</dbReference>
<proteinExistence type="predicted"/>
<evidence type="ECO:0000313" key="5">
    <source>
        <dbReference type="EMBL" id="SDY67946.1"/>
    </source>
</evidence>
<dbReference type="PROSITE" id="PS51257">
    <property type="entry name" value="PROKAR_LIPOPROTEIN"/>
    <property type="match status" value="1"/>
</dbReference>
<feature type="domain" description="OmpA-like" evidence="4">
    <location>
        <begin position="45"/>
        <end position="159"/>
    </location>
</feature>
<sequence length="159" mass="18130">MHVKIIKTTFTILFCTFLTACMNLGQLNYKQVHMLKKEGFSLTNEGWTLALPEKLLFGFDSTEIQESHKASLNRLSSQLQKYDLDKLKIIGHTDDIGNESYNQTLSEKRAQNVADVFIQAGYKQQNIQTFGRGPSQPLVQNNSNENRAINRRVNIIIIP</sequence>
<dbReference type="SUPFAM" id="SSF103088">
    <property type="entry name" value="OmpA-like"/>
    <property type="match status" value="1"/>
</dbReference>
<evidence type="ECO:0000256" key="1">
    <source>
        <dbReference type="ARBA" id="ARBA00004442"/>
    </source>
</evidence>
<reference evidence="6" key="1">
    <citation type="submission" date="2016-10" db="EMBL/GenBank/DDBJ databases">
        <authorList>
            <person name="Varghese N."/>
            <person name="Submissions S."/>
        </authorList>
    </citation>
    <scope>NUCLEOTIDE SEQUENCE [LARGE SCALE GENOMIC DNA]</scope>
    <source>
        <strain evidence="6">ANC 5109</strain>
    </source>
</reference>
<dbReference type="GO" id="GO:0009279">
    <property type="term" value="C:cell outer membrane"/>
    <property type="evidence" value="ECO:0007669"/>
    <property type="project" value="UniProtKB-SubCell"/>
</dbReference>
<organism evidence="5 6">
    <name type="scientific">Acinetobacter kyonggiensis</name>
    <dbReference type="NCBI Taxonomy" id="595670"/>
    <lineage>
        <taxon>Bacteria</taxon>
        <taxon>Pseudomonadati</taxon>
        <taxon>Pseudomonadota</taxon>
        <taxon>Gammaproteobacteria</taxon>
        <taxon>Moraxellales</taxon>
        <taxon>Moraxellaceae</taxon>
        <taxon>Acinetobacter</taxon>
    </lineage>
</organism>
<dbReference type="PANTHER" id="PTHR30329">
    <property type="entry name" value="STATOR ELEMENT OF FLAGELLAR MOTOR COMPLEX"/>
    <property type="match status" value="1"/>
</dbReference>
<dbReference type="AlphaFoldDB" id="A0A1H3LUB6"/>
<dbReference type="PANTHER" id="PTHR30329:SF17">
    <property type="entry name" value="LIPOPROTEIN YFIB-RELATED"/>
    <property type="match status" value="1"/>
</dbReference>
<protein>
    <submittedName>
        <fullName evidence="5">Outer membrane protein OmpA</fullName>
    </submittedName>
</protein>
<dbReference type="CDD" id="cd07185">
    <property type="entry name" value="OmpA_C-like"/>
    <property type="match status" value="1"/>
</dbReference>
<evidence type="ECO:0000256" key="3">
    <source>
        <dbReference type="PROSITE-ProRule" id="PRU00473"/>
    </source>
</evidence>
<dbReference type="RefSeq" id="WP_086184392.1">
    <property type="nucleotide sequence ID" value="NZ_FNPK01000020.1"/>
</dbReference>
<gene>
    <name evidence="5" type="ORF">SAMN05421643_12050</name>
</gene>
<dbReference type="Proteomes" id="UP000199035">
    <property type="component" value="Unassembled WGS sequence"/>
</dbReference>
<name>A0A1H3LUB6_9GAMM</name>
<evidence type="ECO:0000256" key="2">
    <source>
        <dbReference type="ARBA" id="ARBA00023136"/>
    </source>
</evidence>
<accession>A0A1H3LUB6</accession>
<dbReference type="Pfam" id="PF00691">
    <property type="entry name" value="OmpA"/>
    <property type="match status" value="1"/>
</dbReference>
<evidence type="ECO:0000259" key="4">
    <source>
        <dbReference type="PROSITE" id="PS51123"/>
    </source>
</evidence>
<dbReference type="Gene3D" id="3.30.1330.60">
    <property type="entry name" value="OmpA-like domain"/>
    <property type="match status" value="1"/>
</dbReference>
<keyword evidence="2 3" id="KW-0472">Membrane</keyword>